<evidence type="ECO:0000313" key="8">
    <source>
        <dbReference type="Proteomes" id="UP001323798"/>
    </source>
</evidence>
<feature type="transmembrane region" description="Helical" evidence="6">
    <location>
        <begin position="193"/>
        <end position="211"/>
    </location>
</feature>
<comment type="similarity">
    <text evidence="2">Belongs to the UPF0014 family.</text>
</comment>
<feature type="transmembrane region" description="Helical" evidence="6">
    <location>
        <begin position="6"/>
        <end position="28"/>
    </location>
</feature>
<comment type="subcellular location">
    <subcellularLocation>
        <location evidence="1">Membrane</location>
        <topology evidence="1">Multi-pass membrane protein</topology>
    </subcellularLocation>
</comment>
<keyword evidence="4 6" id="KW-1133">Transmembrane helix</keyword>
<accession>A0ABZ0SKT9</accession>
<keyword evidence="3 6" id="KW-0812">Transmembrane</keyword>
<evidence type="ECO:0000256" key="2">
    <source>
        <dbReference type="ARBA" id="ARBA00005268"/>
    </source>
</evidence>
<organism evidence="7 8">
    <name type="scientific">Microbacterium rhizosphaerae</name>
    <dbReference type="NCBI Taxonomy" id="1678237"/>
    <lineage>
        <taxon>Bacteria</taxon>
        <taxon>Bacillati</taxon>
        <taxon>Actinomycetota</taxon>
        <taxon>Actinomycetes</taxon>
        <taxon>Micrococcales</taxon>
        <taxon>Microbacteriaceae</taxon>
        <taxon>Microbacterium</taxon>
    </lineage>
</organism>
<reference evidence="7 8" key="1">
    <citation type="submission" date="2023-11" db="EMBL/GenBank/DDBJ databases">
        <title>Genome sequence of Microbacterium rhizosphaerae KACC 19337.</title>
        <authorList>
            <person name="Choi H."/>
            <person name="Kim S."/>
            <person name="Kim Y."/>
            <person name="Kwon S.-W."/>
            <person name="Heo J."/>
        </authorList>
    </citation>
    <scope>NUCLEOTIDE SEQUENCE [LARGE SCALE GENOMIC DNA]</scope>
    <source>
        <strain evidence="7 8">KACC 19337</strain>
    </source>
</reference>
<name>A0ABZ0SKT9_9MICO</name>
<protein>
    <submittedName>
        <fullName evidence="7">ABC transporter permease</fullName>
    </submittedName>
</protein>
<keyword evidence="5 6" id="KW-0472">Membrane</keyword>
<evidence type="ECO:0000256" key="1">
    <source>
        <dbReference type="ARBA" id="ARBA00004141"/>
    </source>
</evidence>
<dbReference type="PANTHER" id="PTHR30028:SF0">
    <property type="entry name" value="PROTEIN ALUMINUM SENSITIVE 3"/>
    <property type="match status" value="1"/>
</dbReference>
<dbReference type="Proteomes" id="UP001323798">
    <property type="component" value="Chromosome"/>
</dbReference>
<dbReference type="EMBL" id="CP139368">
    <property type="protein sequence ID" value="WPR89529.1"/>
    <property type="molecule type" value="Genomic_DNA"/>
</dbReference>
<evidence type="ECO:0000313" key="7">
    <source>
        <dbReference type="EMBL" id="WPR89529.1"/>
    </source>
</evidence>
<evidence type="ECO:0000256" key="5">
    <source>
        <dbReference type="ARBA" id="ARBA00023136"/>
    </source>
</evidence>
<feature type="transmembrane region" description="Helical" evidence="6">
    <location>
        <begin position="93"/>
        <end position="115"/>
    </location>
</feature>
<dbReference type="RefSeq" id="WP_320942243.1">
    <property type="nucleotide sequence ID" value="NZ_BAABEU010000003.1"/>
</dbReference>
<evidence type="ECO:0000256" key="4">
    <source>
        <dbReference type="ARBA" id="ARBA00022989"/>
    </source>
</evidence>
<sequence length="250" mass="25824">MTTTLLALLPSVVGVVVLAALATGVLLAFRVRGAWSPSTAILRGALQLAILSVILTGIISSSIWIALALVVMFSVASTVAARRIGWTIRTAGMTASSMAAGILISLTVVFTSGALQLTPRYALAIGAIVIGNSMSIATLTGRHFVSGTVDRWDEVEAWLALGATPRQSTLEQARRAVREALVPTIDQTKTTGLVVLPGAFVGAIFGGISPLEAGRFQLVVLASIMAAGAVTAVLTVLWLGPVKVKPTAVR</sequence>
<dbReference type="Pfam" id="PF03649">
    <property type="entry name" value="UPF0014"/>
    <property type="match status" value="1"/>
</dbReference>
<evidence type="ECO:0000256" key="3">
    <source>
        <dbReference type="ARBA" id="ARBA00022692"/>
    </source>
</evidence>
<gene>
    <name evidence="7" type="ORF">SM116_17500</name>
</gene>
<keyword evidence="8" id="KW-1185">Reference proteome</keyword>
<feature type="transmembrane region" description="Helical" evidence="6">
    <location>
        <begin position="217"/>
        <end position="240"/>
    </location>
</feature>
<feature type="transmembrane region" description="Helical" evidence="6">
    <location>
        <begin position="121"/>
        <end position="141"/>
    </location>
</feature>
<dbReference type="PANTHER" id="PTHR30028">
    <property type="entry name" value="UPF0014 INNER MEMBRANE PROTEIN YBBM-RELATED"/>
    <property type="match status" value="1"/>
</dbReference>
<evidence type="ECO:0000256" key="6">
    <source>
        <dbReference type="SAM" id="Phobius"/>
    </source>
</evidence>
<dbReference type="InterPro" id="IPR005226">
    <property type="entry name" value="UPF0014_fam"/>
</dbReference>
<proteinExistence type="inferred from homology"/>